<comment type="caution">
    <text evidence="2">The sequence shown here is derived from an EMBL/GenBank/DDBJ whole genome shotgun (WGS) entry which is preliminary data.</text>
</comment>
<reference evidence="2" key="1">
    <citation type="submission" date="2020-12" db="EMBL/GenBank/DDBJ databases">
        <title>Pontibaca salina gen. nov., sp. nov., isolated from marine sediment.</title>
        <authorList>
            <person name="Bo J."/>
            <person name="Wang S."/>
            <person name="Song X."/>
            <person name="Du Z."/>
        </authorList>
    </citation>
    <scope>NUCLEOTIDE SEQUENCE</scope>
    <source>
        <strain evidence="2">S1109L</strain>
    </source>
</reference>
<keyword evidence="1" id="KW-0732">Signal</keyword>
<dbReference type="EMBL" id="JAEIJD010000001">
    <property type="protein sequence ID" value="MBI6628501.1"/>
    <property type="molecule type" value="Genomic_DNA"/>
</dbReference>
<proteinExistence type="predicted"/>
<evidence type="ECO:0000313" key="2">
    <source>
        <dbReference type="EMBL" id="MBI6628501.1"/>
    </source>
</evidence>
<accession>A0A934HKH1</accession>
<sequence length="58" mass="5683">MTGTRRLTAAAALALVLGILALDKATSTPLDPFRAPPILALGSGQASGGAHCAALPSK</sequence>
<name>A0A934HKH1_9RHOB</name>
<evidence type="ECO:0000256" key="1">
    <source>
        <dbReference type="SAM" id="SignalP"/>
    </source>
</evidence>
<organism evidence="2 3">
    <name type="scientific">Pontibaca salina</name>
    <dbReference type="NCBI Taxonomy" id="2795731"/>
    <lineage>
        <taxon>Bacteria</taxon>
        <taxon>Pseudomonadati</taxon>
        <taxon>Pseudomonadota</taxon>
        <taxon>Alphaproteobacteria</taxon>
        <taxon>Rhodobacterales</taxon>
        <taxon>Roseobacteraceae</taxon>
        <taxon>Pontibaca</taxon>
    </lineage>
</organism>
<feature type="chain" id="PRO_5036859646" evidence="1">
    <location>
        <begin position="22"/>
        <end position="58"/>
    </location>
</feature>
<gene>
    <name evidence="2" type="ORF">JAO82_01290</name>
</gene>
<keyword evidence="3" id="KW-1185">Reference proteome</keyword>
<protein>
    <submittedName>
        <fullName evidence="2">Uncharacterized protein</fullName>
    </submittedName>
</protein>
<dbReference type="AlphaFoldDB" id="A0A934HKH1"/>
<dbReference type="RefSeq" id="WP_198684516.1">
    <property type="nucleotide sequence ID" value="NZ_JAEIJD010000001.1"/>
</dbReference>
<dbReference type="Proteomes" id="UP000613255">
    <property type="component" value="Unassembled WGS sequence"/>
</dbReference>
<evidence type="ECO:0000313" key="3">
    <source>
        <dbReference type="Proteomes" id="UP000613255"/>
    </source>
</evidence>
<feature type="signal peptide" evidence="1">
    <location>
        <begin position="1"/>
        <end position="21"/>
    </location>
</feature>